<feature type="domain" description="RNase H type-1" evidence="1">
    <location>
        <begin position="89"/>
        <end position="207"/>
    </location>
</feature>
<dbReference type="CDD" id="cd06222">
    <property type="entry name" value="RNase_H_like"/>
    <property type="match status" value="1"/>
</dbReference>
<dbReference type="InterPro" id="IPR012337">
    <property type="entry name" value="RNaseH-like_sf"/>
</dbReference>
<dbReference type="AlphaFoldDB" id="A0A2P6R2G0"/>
<evidence type="ECO:0000313" key="2">
    <source>
        <dbReference type="EMBL" id="PRQ40559.1"/>
    </source>
</evidence>
<protein>
    <submittedName>
        <fullName evidence="2">Putative ribonuclease H-like domain-containing protein</fullName>
    </submittedName>
</protein>
<dbReference type="Proteomes" id="UP000238479">
    <property type="component" value="Chromosome 4"/>
</dbReference>
<dbReference type="PANTHER" id="PTHR47723">
    <property type="entry name" value="OS05G0353850 PROTEIN"/>
    <property type="match status" value="1"/>
</dbReference>
<evidence type="ECO:0000313" key="3">
    <source>
        <dbReference type="Proteomes" id="UP000238479"/>
    </source>
</evidence>
<dbReference type="EMBL" id="PDCK01000042">
    <property type="protein sequence ID" value="PRQ40559.1"/>
    <property type="molecule type" value="Genomic_DNA"/>
</dbReference>
<dbReference type="InterPro" id="IPR053151">
    <property type="entry name" value="RNase_H-like"/>
</dbReference>
<gene>
    <name evidence="2" type="ORF">RchiOBHm_Chr4g0437331</name>
</gene>
<dbReference type="InterPro" id="IPR036397">
    <property type="entry name" value="RNaseH_sf"/>
</dbReference>
<keyword evidence="3" id="KW-1185">Reference proteome</keyword>
<evidence type="ECO:0000259" key="1">
    <source>
        <dbReference type="Pfam" id="PF13456"/>
    </source>
</evidence>
<dbReference type="InterPro" id="IPR002156">
    <property type="entry name" value="RNaseH_domain"/>
</dbReference>
<sequence>MTGLLLIFSRKDVNGFPSTGMNSSSLFAGRFGNGGTKASLRLISLFLIILNKWNVILQYATEISIASKPSIDNRLQWMKPAANNFKLNMDGSRSYAGVIGAGGLIRNSSGVWIKGFTHSMGVGEIVEAEAWGLYIGLKLALDLHIKRLEVESDLAIVVNLINSGNIDSHPLGTLIANCRDMIQEFDFCSIHHIHREQNFAVDILANDGI</sequence>
<dbReference type="PANTHER" id="PTHR47723:SF19">
    <property type="entry name" value="POLYNUCLEOTIDYL TRANSFERASE, RIBONUCLEASE H-LIKE SUPERFAMILY PROTEIN"/>
    <property type="match status" value="1"/>
</dbReference>
<reference evidence="2 3" key="1">
    <citation type="journal article" date="2018" name="Nat. Genet.">
        <title>The Rosa genome provides new insights in the design of modern roses.</title>
        <authorList>
            <person name="Bendahmane M."/>
        </authorList>
    </citation>
    <scope>NUCLEOTIDE SEQUENCE [LARGE SCALE GENOMIC DNA]</scope>
    <source>
        <strain evidence="3">cv. Old Blush</strain>
    </source>
</reference>
<dbReference type="Gene3D" id="3.30.420.10">
    <property type="entry name" value="Ribonuclease H-like superfamily/Ribonuclease H"/>
    <property type="match status" value="1"/>
</dbReference>
<organism evidence="2 3">
    <name type="scientific">Rosa chinensis</name>
    <name type="common">China rose</name>
    <dbReference type="NCBI Taxonomy" id="74649"/>
    <lineage>
        <taxon>Eukaryota</taxon>
        <taxon>Viridiplantae</taxon>
        <taxon>Streptophyta</taxon>
        <taxon>Embryophyta</taxon>
        <taxon>Tracheophyta</taxon>
        <taxon>Spermatophyta</taxon>
        <taxon>Magnoliopsida</taxon>
        <taxon>eudicotyledons</taxon>
        <taxon>Gunneridae</taxon>
        <taxon>Pentapetalae</taxon>
        <taxon>rosids</taxon>
        <taxon>fabids</taxon>
        <taxon>Rosales</taxon>
        <taxon>Rosaceae</taxon>
        <taxon>Rosoideae</taxon>
        <taxon>Rosoideae incertae sedis</taxon>
        <taxon>Rosa</taxon>
    </lineage>
</organism>
<comment type="caution">
    <text evidence="2">The sequence shown here is derived from an EMBL/GenBank/DDBJ whole genome shotgun (WGS) entry which is preliminary data.</text>
</comment>
<dbReference type="OMA" id="LNIRANW"/>
<dbReference type="Pfam" id="PF13456">
    <property type="entry name" value="RVT_3"/>
    <property type="match status" value="1"/>
</dbReference>
<dbReference type="SUPFAM" id="SSF53098">
    <property type="entry name" value="Ribonuclease H-like"/>
    <property type="match status" value="1"/>
</dbReference>
<dbReference type="InterPro" id="IPR044730">
    <property type="entry name" value="RNase_H-like_dom_plant"/>
</dbReference>
<name>A0A2P6R2G0_ROSCH</name>
<accession>A0A2P6R2G0</accession>
<dbReference type="Gramene" id="PRQ40559">
    <property type="protein sequence ID" value="PRQ40559"/>
    <property type="gene ID" value="RchiOBHm_Chr4g0437331"/>
</dbReference>
<dbReference type="GO" id="GO:0004523">
    <property type="term" value="F:RNA-DNA hybrid ribonuclease activity"/>
    <property type="evidence" value="ECO:0007669"/>
    <property type="project" value="InterPro"/>
</dbReference>
<dbReference type="GO" id="GO:0003676">
    <property type="term" value="F:nucleic acid binding"/>
    <property type="evidence" value="ECO:0007669"/>
    <property type="project" value="InterPro"/>
</dbReference>
<proteinExistence type="predicted"/>